<evidence type="ECO:0000313" key="3">
    <source>
        <dbReference type="Proteomes" id="UP001152622"/>
    </source>
</evidence>
<feature type="compositionally biased region" description="Polar residues" evidence="1">
    <location>
        <begin position="88"/>
        <end position="97"/>
    </location>
</feature>
<dbReference type="PANTHER" id="PTHR21510">
    <property type="entry name" value="AKNA DOMAIN-CONTAINING PROTEIN"/>
    <property type="match status" value="1"/>
</dbReference>
<feature type="compositionally biased region" description="Acidic residues" evidence="1">
    <location>
        <begin position="108"/>
        <end position="120"/>
    </location>
</feature>
<protein>
    <submittedName>
        <fullName evidence="2">Uncharacterized protein</fullName>
    </submittedName>
</protein>
<feature type="compositionally biased region" description="Polar residues" evidence="1">
    <location>
        <begin position="229"/>
        <end position="244"/>
    </location>
</feature>
<feature type="region of interest" description="Disordered" evidence="1">
    <location>
        <begin position="508"/>
        <end position="529"/>
    </location>
</feature>
<feature type="region of interest" description="Disordered" evidence="1">
    <location>
        <begin position="354"/>
        <end position="426"/>
    </location>
</feature>
<feature type="compositionally biased region" description="Acidic residues" evidence="1">
    <location>
        <begin position="176"/>
        <end position="190"/>
    </location>
</feature>
<feature type="compositionally biased region" description="Polar residues" evidence="1">
    <location>
        <begin position="121"/>
        <end position="136"/>
    </location>
</feature>
<feature type="region of interest" description="Disordered" evidence="1">
    <location>
        <begin position="548"/>
        <end position="588"/>
    </location>
</feature>
<evidence type="ECO:0000256" key="1">
    <source>
        <dbReference type="SAM" id="MobiDB-lite"/>
    </source>
</evidence>
<dbReference type="Proteomes" id="UP001152622">
    <property type="component" value="Chromosome 6"/>
</dbReference>
<keyword evidence="3" id="KW-1185">Reference proteome</keyword>
<feature type="region of interest" description="Disordered" evidence="1">
    <location>
        <begin position="1"/>
        <end position="57"/>
    </location>
</feature>
<dbReference type="InterPro" id="IPR052655">
    <property type="entry name" value="AKNA_Centrosome-Trans_reg"/>
</dbReference>
<dbReference type="EMBL" id="JAINUF010000006">
    <property type="protein sequence ID" value="KAJ8357213.1"/>
    <property type="molecule type" value="Genomic_DNA"/>
</dbReference>
<evidence type="ECO:0000313" key="2">
    <source>
        <dbReference type="EMBL" id="KAJ8357213.1"/>
    </source>
</evidence>
<proteinExistence type="predicted"/>
<name>A0A9Q1FFA1_SYNKA</name>
<feature type="compositionally biased region" description="Basic and acidic residues" evidence="1">
    <location>
        <begin position="517"/>
        <end position="529"/>
    </location>
</feature>
<feature type="region of interest" description="Disordered" evidence="1">
    <location>
        <begin position="88"/>
        <end position="244"/>
    </location>
</feature>
<gene>
    <name evidence="2" type="ORF">SKAU_G00200070</name>
</gene>
<accession>A0A9Q1FFA1</accession>
<dbReference type="PANTHER" id="PTHR21510:SF16">
    <property type="entry name" value="PROTEIN AKNAD1"/>
    <property type="match status" value="1"/>
</dbReference>
<comment type="caution">
    <text evidence="2">The sequence shown here is derived from an EMBL/GenBank/DDBJ whole genome shotgun (WGS) entry which is preliminary data.</text>
</comment>
<reference evidence="2" key="1">
    <citation type="journal article" date="2023" name="Science">
        <title>Genome structures resolve the early diversification of teleost fishes.</title>
        <authorList>
            <person name="Parey E."/>
            <person name="Louis A."/>
            <person name="Montfort J."/>
            <person name="Bouchez O."/>
            <person name="Roques C."/>
            <person name="Iampietro C."/>
            <person name="Lluch J."/>
            <person name="Castinel A."/>
            <person name="Donnadieu C."/>
            <person name="Desvignes T."/>
            <person name="Floi Bucao C."/>
            <person name="Jouanno E."/>
            <person name="Wen M."/>
            <person name="Mejri S."/>
            <person name="Dirks R."/>
            <person name="Jansen H."/>
            <person name="Henkel C."/>
            <person name="Chen W.J."/>
            <person name="Zahm M."/>
            <person name="Cabau C."/>
            <person name="Klopp C."/>
            <person name="Thompson A.W."/>
            <person name="Robinson-Rechavi M."/>
            <person name="Braasch I."/>
            <person name="Lecointre G."/>
            <person name="Bobe J."/>
            <person name="Postlethwait J.H."/>
            <person name="Berthelot C."/>
            <person name="Roest Crollius H."/>
            <person name="Guiguen Y."/>
        </authorList>
    </citation>
    <scope>NUCLEOTIDE SEQUENCE</scope>
    <source>
        <strain evidence="2">WJC10195</strain>
    </source>
</reference>
<feature type="compositionally biased region" description="Basic and acidic residues" evidence="1">
    <location>
        <begin position="212"/>
        <end position="223"/>
    </location>
</feature>
<sequence length="588" mass="63623">MSSQIKMDEPGPSAGAAPRMSETMVADDSFSSSEVMMSEAEGEDSEDKSVDNERPSSVLWERVIRQTIFIELSDDESAHFSDLQGTFNISQSQSQDSAPEASFHLSENMDEYDSREDTQDEVTVSERSLLDNSYRNQAGRAQEGWVQGGGAESSEMRVSAQRPNTMEVSLVRGYEEAGDTSEEDQEDLPYDGDLSHDLGNTTGEQDCDAIDQSEREAKLEDNPPVRSSAVDSSPINQDAVDNSSPSLVLVEVDKMYGQSGRGIHSTGSRIEVAEGGDGVREVFGHTRPTEAVGQSQPNDAPAHSNIKELLLQHFSQDELLNSSLYIEAETMPELSFADSVDETILSKAPLSLKLGRDTSITPGDNNGQSHDGDMTASEEEGKQQAKESEGSEDTSPTGSDVAVSSVEESMKCGRPGSPVPDNDGVQIQGSVLARTRSYNELKYGQGQVHYPLPDFSKVASKVKIPKASDQPGILRAQSSPGMLGKSSASCKATVDLISKVLEDSIQPSETPYVFSDQPKHQEDPPKSTELVHHLQAQGPVDSAAFEGLDFLEAQVPENSTHQLDQPPRHSHPTYRGECSPPCTDCVSK</sequence>
<feature type="compositionally biased region" description="Polar residues" evidence="1">
    <location>
        <begin position="358"/>
        <end position="369"/>
    </location>
</feature>
<organism evidence="2 3">
    <name type="scientific">Synaphobranchus kaupii</name>
    <name type="common">Kaup's arrowtooth eel</name>
    <dbReference type="NCBI Taxonomy" id="118154"/>
    <lineage>
        <taxon>Eukaryota</taxon>
        <taxon>Metazoa</taxon>
        <taxon>Chordata</taxon>
        <taxon>Craniata</taxon>
        <taxon>Vertebrata</taxon>
        <taxon>Euteleostomi</taxon>
        <taxon>Actinopterygii</taxon>
        <taxon>Neopterygii</taxon>
        <taxon>Teleostei</taxon>
        <taxon>Anguilliformes</taxon>
        <taxon>Synaphobranchidae</taxon>
        <taxon>Synaphobranchus</taxon>
    </lineage>
</organism>
<feature type="compositionally biased region" description="Basic and acidic residues" evidence="1">
    <location>
        <begin position="379"/>
        <end position="389"/>
    </location>
</feature>
<dbReference type="AlphaFoldDB" id="A0A9Q1FFA1"/>
<dbReference type="OrthoDB" id="9045614at2759"/>